<evidence type="ECO:0000313" key="2">
    <source>
        <dbReference type="EMBL" id="KAK9808491.1"/>
    </source>
</evidence>
<name>A0AAW1PGI8_9CHLO</name>
<organism evidence="2 3">
    <name type="scientific">Symbiochloris irregularis</name>
    <dbReference type="NCBI Taxonomy" id="706552"/>
    <lineage>
        <taxon>Eukaryota</taxon>
        <taxon>Viridiplantae</taxon>
        <taxon>Chlorophyta</taxon>
        <taxon>core chlorophytes</taxon>
        <taxon>Trebouxiophyceae</taxon>
        <taxon>Trebouxiales</taxon>
        <taxon>Trebouxiaceae</taxon>
        <taxon>Symbiochloris</taxon>
    </lineage>
</organism>
<reference evidence="2 3" key="1">
    <citation type="journal article" date="2024" name="Nat. Commun.">
        <title>Phylogenomics reveals the evolutionary origins of lichenization in chlorophyte algae.</title>
        <authorList>
            <person name="Puginier C."/>
            <person name="Libourel C."/>
            <person name="Otte J."/>
            <person name="Skaloud P."/>
            <person name="Haon M."/>
            <person name="Grisel S."/>
            <person name="Petersen M."/>
            <person name="Berrin J.G."/>
            <person name="Delaux P.M."/>
            <person name="Dal Grande F."/>
            <person name="Keller J."/>
        </authorList>
    </citation>
    <scope>NUCLEOTIDE SEQUENCE [LARGE SCALE GENOMIC DNA]</scope>
    <source>
        <strain evidence="2 3">SAG 2036</strain>
    </source>
</reference>
<evidence type="ECO:0000313" key="3">
    <source>
        <dbReference type="Proteomes" id="UP001465755"/>
    </source>
</evidence>
<dbReference type="AlphaFoldDB" id="A0AAW1PGI8"/>
<keyword evidence="3" id="KW-1185">Reference proteome</keyword>
<feature type="region of interest" description="Disordered" evidence="1">
    <location>
        <begin position="1"/>
        <end position="75"/>
    </location>
</feature>
<comment type="caution">
    <text evidence="2">The sequence shown here is derived from an EMBL/GenBank/DDBJ whole genome shotgun (WGS) entry which is preliminary data.</text>
</comment>
<feature type="compositionally biased region" description="Basic and acidic residues" evidence="1">
    <location>
        <begin position="65"/>
        <end position="74"/>
    </location>
</feature>
<dbReference type="GO" id="GO:0005634">
    <property type="term" value="C:nucleus"/>
    <property type="evidence" value="ECO:0007669"/>
    <property type="project" value="TreeGrafter"/>
</dbReference>
<dbReference type="PANTHER" id="PTHR24030:SF0">
    <property type="entry name" value="PROTEIN CMSS1"/>
    <property type="match status" value="1"/>
</dbReference>
<sequence length="251" mass="27636">MLRDSAPKPEAAGNGGAAKHKKPRKSLKTKATGSQDAERGAEPRTAQAQSSQAVKKTKKPKPKAQHKEESELKQRLAQLSAADQATWLQHEYTIAGKASFVEAEALSAEPHILALPYEGSLEERIQAAEDDWERLFCGKGSAGAPNGAPTLLFVTPSSILANQLVKHLRTFRKACRVAKLFSKHMKRLSLIVLDVGMDLKQRTIFDIPEVSGDFWELLRKHLAVRLEQHGTKLALVDASYIAKDGQEKLED</sequence>
<dbReference type="PANTHER" id="PTHR24030">
    <property type="entry name" value="PROTEIN CMSS1"/>
    <property type="match status" value="1"/>
</dbReference>
<feature type="compositionally biased region" description="Basic residues" evidence="1">
    <location>
        <begin position="55"/>
        <end position="64"/>
    </location>
</feature>
<gene>
    <name evidence="2" type="ORF">WJX73_000811</name>
</gene>
<accession>A0AAW1PGI8</accession>
<dbReference type="GO" id="GO:0030686">
    <property type="term" value="C:90S preribosome"/>
    <property type="evidence" value="ECO:0007669"/>
    <property type="project" value="TreeGrafter"/>
</dbReference>
<proteinExistence type="predicted"/>
<dbReference type="InterPro" id="IPR032704">
    <property type="entry name" value="Cms1"/>
</dbReference>
<dbReference type="Proteomes" id="UP001465755">
    <property type="component" value="Unassembled WGS sequence"/>
</dbReference>
<feature type="compositionally biased region" description="Basic residues" evidence="1">
    <location>
        <begin position="18"/>
        <end position="28"/>
    </location>
</feature>
<dbReference type="EMBL" id="JALJOQ010000022">
    <property type="protein sequence ID" value="KAK9808491.1"/>
    <property type="molecule type" value="Genomic_DNA"/>
</dbReference>
<protein>
    <submittedName>
        <fullName evidence="2">Uncharacterized protein</fullName>
    </submittedName>
</protein>
<evidence type="ECO:0000256" key="1">
    <source>
        <dbReference type="SAM" id="MobiDB-lite"/>
    </source>
</evidence>